<accession>A0ABZ1YR16</accession>
<reference evidence="3" key="1">
    <citation type="submission" date="2022-10" db="EMBL/GenBank/DDBJ databases">
        <title>The complete genomes of actinobacterial strains from the NBC collection.</title>
        <authorList>
            <person name="Joergensen T.S."/>
            <person name="Alvarez Arevalo M."/>
            <person name="Sterndorff E.B."/>
            <person name="Faurdal D."/>
            <person name="Vuksanovic O."/>
            <person name="Mourched A.-S."/>
            <person name="Charusanti P."/>
            <person name="Shaw S."/>
            <person name="Blin K."/>
            <person name="Weber T."/>
        </authorList>
    </citation>
    <scope>NUCLEOTIDE SEQUENCE</scope>
    <source>
        <strain evidence="3">NBC_01482</strain>
    </source>
</reference>
<evidence type="ECO:0000256" key="1">
    <source>
        <dbReference type="ARBA" id="ARBA00006484"/>
    </source>
</evidence>
<keyword evidence="4" id="KW-1185">Reference proteome</keyword>
<dbReference type="SUPFAM" id="SSF51735">
    <property type="entry name" value="NAD(P)-binding Rossmann-fold domains"/>
    <property type="match status" value="1"/>
</dbReference>
<dbReference type="PRINTS" id="PR00081">
    <property type="entry name" value="GDHRDH"/>
</dbReference>
<name>A0ABZ1YR16_9NOCA</name>
<sequence length="142" mass="14653">MRLAGKTVVITGAGSGLGREAALLFAHEGASVVVTDLIEKRATDVAAHVRENGGAAVGLRADVRSESDLDTAVETAVSEFGRLDVMFANAGVPPEGFGSIPLEEFSLEAWHAVNEVVLTGVFLSCKVAVKAKRDARSGCATG</sequence>
<dbReference type="Pfam" id="PF00106">
    <property type="entry name" value="adh_short"/>
    <property type="match status" value="1"/>
</dbReference>
<protein>
    <submittedName>
        <fullName evidence="3">SDR family NAD(P)-dependent oxidoreductase</fullName>
    </submittedName>
</protein>
<gene>
    <name evidence="3" type="ORF">OG563_42460</name>
</gene>
<dbReference type="RefSeq" id="WP_329409159.1">
    <property type="nucleotide sequence ID" value="NZ_CP109441.1"/>
</dbReference>
<evidence type="ECO:0000313" key="3">
    <source>
        <dbReference type="EMBL" id="WUV45687.1"/>
    </source>
</evidence>
<proteinExistence type="inferred from homology"/>
<dbReference type="Gene3D" id="3.40.50.720">
    <property type="entry name" value="NAD(P)-binding Rossmann-like Domain"/>
    <property type="match status" value="1"/>
</dbReference>
<evidence type="ECO:0000313" key="4">
    <source>
        <dbReference type="Proteomes" id="UP001432062"/>
    </source>
</evidence>
<dbReference type="PANTHER" id="PTHR43669">
    <property type="entry name" value="5-KETO-D-GLUCONATE 5-REDUCTASE"/>
    <property type="match status" value="1"/>
</dbReference>
<comment type="similarity">
    <text evidence="1">Belongs to the short-chain dehydrogenases/reductases (SDR) family.</text>
</comment>
<dbReference type="EMBL" id="CP109441">
    <property type="protein sequence ID" value="WUV45687.1"/>
    <property type="molecule type" value="Genomic_DNA"/>
</dbReference>
<dbReference type="InterPro" id="IPR036291">
    <property type="entry name" value="NAD(P)-bd_dom_sf"/>
</dbReference>
<organism evidence="3 4">
    <name type="scientific">Nocardia vinacea</name>
    <dbReference type="NCBI Taxonomy" id="96468"/>
    <lineage>
        <taxon>Bacteria</taxon>
        <taxon>Bacillati</taxon>
        <taxon>Actinomycetota</taxon>
        <taxon>Actinomycetes</taxon>
        <taxon>Mycobacteriales</taxon>
        <taxon>Nocardiaceae</taxon>
        <taxon>Nocardia</taxon>
    </lineage>
</organism>
<dbReference type="InterPro" id="IPR002347">
    <property type="entry name" value="SDR_fam"/>
</dbReference>
<evidence type="ECO:0000256" key="2">
    <source>
        <dbReference type="ARBA" id="ARBA00023002"/>
    </source>
</evidence>
<dbReference type="Proteomes" id="UP001432062">
    <property type="component" value="Chromosome"/>
</dbReference>
<dbReference type="PANTHER" id="PTHR43669:SF3">
    <property type="entry name" value="ALCOHOL DEHYDROGENASE, PUTATIVE (AFU_ORTHOLOGUE AFUA_3G03445)-RELATED"/>
    <property type="match status" value="1"/>
</dbReference>
<keyword evidence="2" id="KW-0560">Oxidoreductase</keyword>